<proteinExistence type="inferred from homology"/>
<keyword evidence="4" id="KW-0812">Transmembrane</keyword>
<dbReference type="Gene3D" id="2.60.40.10">
    <property type="entry name" value="Immunoglobulins"/>
    <property type="match status" value="2"/>
</dbReference>
<accession>A0ABP9A8J9</accession>
<dbReference type="InterPro" id="IPR032364">
    <property type="entry name" value="GramPos_pilinD1_N"/>
</dbReference>
<evidence type="ECO:0000256" key="4">
    <source>
        <dbReference type="SAM" id="Phobius"/>
    </source>
</evidence>
<evidence type="ECO:0000313" key="9">
    <source>
        <dbReference type="Proteomes" id="UP001501645"/>
    </source>
</evidence>
<evidence type="ECO:0000256" key="5">
    <source>
        <dbReference type="SAM" id="SignalP"/>
    </source>
</evidence>
<protein>
    <submittedName>
        <fullName evidence="8">SpaH/EbpB family LPXTG-anchored major pilin</fullName>
    </submittedName>
</protein>
<dbReference type="InterPro" id="IPR026466">
    <property type="entry name" value="Fim_isopep_form_D2_dom"/>
</dbReference>
<reference evidence="9" key="1">
    <citation type="journal article" date="2019" name="Int. J. Syst. Evol. Microbiol.">
        <title>The Global Catalogue of Microorganisms (GCM) 10K type strain sequencing project: providing services to taxonomists for standard genome sequencing and annotation.</title>
        <authorList>
            <consortium name="The Broad Institute Genomics Platform"/>
            <consortium name="The Broad Institute Genome Sequencing Center for Infectious Disease"/>
            <person name="Wu L."/>
            <person name="Ma J."/>
        </authorList>
    </citation>
    <scope>NUCLEOTIDE SEQUENCE [LARGE SCALE GENOMIC DNA]</scope>
    <source>
        <strain evidence="9">JCM 18537</strain>
    </source>
</reference>
<feature type="domain" description="Gram-positive pilin subunit D1 N-terminal" evidence="6">
    <location>
        <begin position="44"/>
        <end position="180"/>
    </location>
</feature>
<keyword evidence="3 5" id="KW-0732">Signal</keyword>
<dbReference type="InterPro" id="IPR048052">
    <property type="entry name" value="FM1-like"/>
</dbReference>
<comment type="caution">
    <text evidence="8">The sequence shown here is derived from an EMBL/GenBank/DDBJ whole genome shotgun (WGS) entry which is preliminary data.</text>
</comment>
<evidence type="ECO:0000259" key="7">
    <source>
        <dbReference type="Pfam" id="PF17802"/>
    </source>
</evidence>
<evidence type="ECO:0000256" key="3">
    <source>
        <dbReference type="ARBA" id="ARBA00022729"/>
    </source>
</evidence>
<name>A0ABP9A8J9_9MICO</name>
<dbReference type="PANTHER" id="PTHR36108:SF13">
    <property type="entry name" value="COLOSSIN-B-RELATED"/>
    <property type="match status" value="1"/>
</dbReference>
<evidence type="ECO:0000256" key="1">
    <source>
        <dbReference type="ARBA" id="ARBA00007257"/>
    </source>
</evidence>
<dbReference type="Proteomes" id="UP001501645">
    <property type="component" value="Unassembled WGS sequence"/>
</dbReference>
<feature type="transmembrane region" description="Helical" evidence="4">
    <location>
        <begin position="426"/>
        <end position="444"/>
    </location>
</feature>
<dbReference type="NCBIfam" id="TIGR04226">
    <property type="entry name" value="RrgB_K2N_iso_D2"/>
    <property type="match status" value="1"/>
</dbReference>
<dbReference type="InterPro" id="IPR041033">
    <property type="entry name" value="SpaA_PFL_dom_1"/>
</dbReference>
<feature type="domain" description="SpaA-like prealbumin fold" evidence="7">
    <location>
        <begin position="322"/>
        <end position="404"/>
    </location>
</feature>
<dbReference type="PANTHER" id="PTHR36108">
    <property type="entry name" value="COLOSSIN-B-RELATED"/>
    <property type="match status" value="1"/>
</dbReference>
<dbReference type="Pfam" id="PF17802">
    <property type="entry name" value="SpaA"/>
    <property type="match status" value="1"/>
</dbReference>
<feature type="signal peptide" evidence="5">
    <location>
        <begin position="1"/>
        <end position="35"/>
    </location>
</feature>
<dbReference type="RefSeq" id="WP_345438833.1">
    <property type="nucleotide sequence ID" value="NZ_BAABKO010000003.1"/>
</dbReference>
<organism evidence="8 9">
    <name type="scientific">Microbacterium gilvum</name>
    <dbReference type="NCBI Taxonomy" id="1336204"/>
    <lineage>
        <taxon>Bacteria</taxon>
        <taxon>Bacillati</taxon>
        <taxon>Actinomycetota</taxon>
        <taxon>Actinomycetes</taxon>
        <taxon>Micrococcales</taxon>
        <taxon>Microbacteriaceae</taxon>
        <taxon>Microbacterium</taxon>
    </lineage>
</organism>
<keyword evidence="2" id="KW-0964">Secreted</keyword>
<evidence type="ECO:0000259" key="6">
    <source>
        <dbReference type="Pfam" id="PF16555"/>
    </source>
</evidence>
<keyword evidence="9" id="KW-1185">Reference proteome</keyword>
<sequence>MSGHPPRRLRSLAAAVGAAALGAVLALGAVAPASAAQNIDPDATGSISVHKFAQPDVATGLPNDGTQVDTTGLTPLAGVTFTVQQVTDIDLTDPADWQDIDGLTAASVQADHTLGAAQSQTTDAAGDAVFGDLPVGLYLVSETDTGDNGVTITGAPFLVTIPLAVDGDWLYDVHVYPKNTVTEAPTKTVDDSDAYVIGDHIGWTITATVPAAVDGQSLTHYEITDTLDPRLTYVGATVAVDGLVLDPADYTITPGPSFAVSFTASGLDKLETVAGAAVTIVLDTTINALGDGAIENSATVFVNDPNHDHGQESVPVKTSWGSLQVLKHSADDTSLTLAGAEFDVINAAGEVVAHIVTDENGLATVDLKAGDYTLVETVAPLGYVLDADPIAVTVVEGGTASTTISVANEQVPPFQLPLTGGAGPSLFIGGGLAAVLLAVGIALVRRRSARAAA</sequence>
<dbReference type="Gene3D" id="2.60.40.740">
    <property type="match status" value="1"/>
</dbReference>
<comment type="similarity">
    <text evidence="1">Belongs to the serine-aspartate repeat-containing protein (SDr) family.</text>
</comment>
<feature type="chain" id="PRO_5047006838" evidence="5">
    <location>
        <begin position="36"/>
        <end position="453"/>
    </location>
</feature>
<dbReference type="SUPFAM" id="SSF49478">
    <property type="entry name" value="Cna protein B-type domain"/>
    <property type="match status" value="1"/>
</dbReference>
<keyword evidence="4" id="KW-0472">Membrane</keyword>
<dbReference type="NCBIfam" id="TIGR01167">
    <property type="entry name" value="LPXTG_anchor"/>
    <property type="match status" value="1"/>
</dbReference>
<keyword evidence="4" id="KW-1133">Transmembrane helix</keyword>
<dbReference type="NCBIfam" id="NF033902">
    <property type="entry name" value="iso_D2_wall_anc"/>
    <property type="match status" value="1"/>
</dbReference>
<dbReference type="Pfam" id="PF16555">
    <property type="entry name" value="GramPos_pilinD1"/>
    <property type="match status" value="1"/>
</dbReference>
<evidence type="ECO:0000256" key="2">
    <source>
        <dbReference type="ARBA" id="ARBA00022525"/>
    </source>
</evidence>
<evidence type="ECO:0000313" key="8">
    <source>
        <dbReference type="EMBL" id="GAA4775999.1"/>
    </source>
</evidence>
<dbReference type="InterPro" id="IPR013783">
    <property type="entry name" value="Ig-like_fold"/>
</dbReference>
<dbReference type="EMBL" id="BAABKO010000003">
    <property type="protein sequence ID" value="GAA4775999.1"/>
    <property type="molecule type" value="Genomic_DNA"/>
</dbReference>
<gene>
    <name evidence="8" type="ORF">GCM10023351_20720</name>
</gene>